<dbReference type="AlphaFoldDB" id="A0A067KWE2"/>
<protein>
    <submittedName>
        <fullName evidence="1">Uncharacterized protein</fullName>
    </submittedName>
</protein>
<evidence type="ECO:0000313" key="2">
    <source>
        <dbReference type="Proteomes" id="UP000027138"/>
    </source>
</evidence>
<gene>
    <name evidence="1" type="ORF">JCGZ_08798</name>
</gene>
<accession>A0A067KWE2</accession>
<evidence type="ECO:0000313" key="1">
    <source>
        <dbReference type="EMBL" id="KDP36154.1"/>
    </source>
</evidence>
<organism evidence="1 2">
    <name type="scientific">Jatropha curcas</name>
    <name type="common">Barbados nut</name>
    <dbReference type="NCBI Taxonomy" id="180498"/>
    <lineage>
        <taxon>Eukaryota</taxon>
        <taxon>Viridiplantae</taxon>
        <taxon>Streptophyta</taxon>
        <taxon>Embryophyta</taxon>
        <taxon>Tracheophyta</taxon>
        <taxon>Spermatophyta</taxon>
        <taxon>Magnoliopsida</taxon>
        <taxon>eudicotyledons</taxon>
        <taxon>Gunneridae</taxon>
        <taxon>Pentapetalae</taxon>
        <taxon>rosids</taxon>
        <taxon>fabids</taxon>
        <taxon>Malpighiales</taxon>
        <taxon>Euphorbiaceae</taxon>
        <taxon>Crotonoideae</taxon>
        <taxon>Jatropheae</taxon>
        <taxon>Jatropha</taxon>
    </lineage>
</organism>
<name>A0A067KWE2_JATCU</name>
<sequence length="65" mass="7310">MRETERETCVLLPTESATINDRYSEGPNIRHSFSREELEPTKALSLTSAPVKSAARLAAVEQHRK</sequence>
<dbReference type="Proteomes" id="UP000027138">
    <property type="component" value="Unassembled WGS sequence"/>
</dbReference>
<dbReference type="EMBL" id="KK914453">
    <property type="protein sequence ID" value="KDP36154.1"/>
    <property type="molecule type" value="Genomic_DNA"/>
</dbReference>
<reference evidence="1 2" key="1">
    <citation type="journal article" date="2014" name="PLoS ONE">
        <title>Global Analysis of Gene Expression Profiles in Physic Nut (Jatropha curcas L.) Seedlings Exposed to Salt Stress.</title>
        <authorList>
            <person name="Zhang L."/>
            <person name="Zhang C."/>
            <person name="Wu P."/>
            <person name="Chen Y."/>
            <person name="Li M."/>
            <person name="Jiang H."/>
            <person name="Wu G."/>
        </authorList>
    </citation>
    <scope>NUCLEOTIDE SEQUENCE [LARGE SCALE GENOMIC DNA]</scope>
    <source>
        <strain evidence="2">cv. GZQX0401</strain>
        <tissue evidence="1">Young leaves</tissue>
    </source>
</reference>
<proteinExistence type="predicted"/>
<keyword evidence="2" id="KW-1185">Reference proteome</keyword>